<dbReference type="EMBL" id="MDHN01000014">
    <property type="protein sequence ID" value="OFC71470.1"/>
    <property type="molecule type" value="Genomic_DNA"/>
</dbReference>
<accession>A0A1E7ZD99</accession>
<comment type="caution">
    <text evidence="2">The sequence shown here is derived from an EMBL/GenBank/DDBJ whole genome shotgun (WGS) entry which is preliminary data.</text>
</comment>
<keyword evidence="3" id="KW-1185">Reference proteome</keyword>
<feature type="region of interest" description="Disordered" evidence="1">
    <location>
        <begin position="1"/>
        <end position="33"/>
    </location>
</feature>
<organism evidence="2 3">
    <name type="scientific">Alteromonas confluentis</name>
    <dbReference type="NCBI Taxonomy" id="1656094"/>
    <lineage>
        <taxon>Bacteria</taxon>
        <taxon>Pseudomonadati</taxon>
        <taxon>Pseudomonadota</taxon>
        <taxon>Gammaproteobacteria</taxon>
        <taxon>Alteromonadales</taxon>
        <taxon>Alteromonadaceae</taxon>
        <taxon>Alteromonas/Salinimonas group</taxon>
        <taxon>Alteromonas</taxon>
    </lineage>
</organism>
<dbReference type="AlphaFoldDB" id="A0A1E7ZD99"/>
<sequence>MIANSPKKPKTGSARTGSNQNEPLKASENATGTRIKDIASNMVKGPKQTTVSIIISSLNKGLIGC</sequence>
<dbReference type="Proteomes" id="UP000175691">
    <property type="component" value="Unassembled WGS sequence"/>
</dbReference>
<evidence type="ECO:0000256" key="1">
    <source>
        <dbReference type="SAM" id="MobiDB-lite"/>
    </source>
</evidence>
<protein>
    <submittedName>
        <fullName evidence="2">Uncharacterized protein</fullName>
    </submittedName>
</protein>
<evidence type="ECO:0000313" key="2">
    <source>
        <dbReference type="EMBL" id="OFC71470.1"/>
    </source>
</evidence>
<gene>
    <name evidence="2" type="ORF">BFC18_08320</name>
</gene>
<evidence type="ECO:0000313" key="3">
    <source>
        <dbReference type="Proteomes" id="UP000175691"/>
    </source>
</evidence>
<feature type="compositionally biased region" description="Polar residues" evidence="1">
    <location>
        <begin position="13"/>
        <end position="32"/>
    </location>
</feature>
<reference evidence="2 3" key="1">
    <citation type="submission" date="2016-08" db="EMBL/GenBank/DDBJ databases">
        <authorList>
            <person name="Seilhamer J.J."/>
        </authorList>
    </citation>
    <scope>NUCLEOTIDE SEQUENCE [LARGE SCALE GENOMIC DNA]</scope>
    <source>
        <strain evidence="2 3">KCTC 42603</strain>
    </source>
</reference>
<name>A0A1E7ZD99_9ALTE</name>
<proteinExistence type="predicted"/>